<protein>
    <submittedName>
        <fullName evidence="4">L-fucose:H+ symporter permease</fullName>
    </submittedName>
</protein>
<gene>
    <name evidence="4" type="primary">fucP</name>
    <name evidence="4" type="ORF">ACFPK8_13320</name>
</gene>
<dbReference type="Gene3D" id="1.20.1250.20">
    <property type="entry name" value="MFS general substrate transporter like domains"/>
    <property type="match status" value="2"/>
</dbReference>
<organism evidence="4 5">
    <name type="scientific">Brachybacterium tyrofermentans</name>
    <dbReference type="NCBI Taxonomy" id="47848"/>
    <lineage>
        <taxon>Bacteria</taxon>
        <taxon>Bacillati</taxon>
        <taxon>Actinomycetota</taxon>
        <taxon>Actinomycetes</taxon>
        <taxon>Micrococcales</taxon>
        <taxon>Dermabacteraceae</taxon>
        <taxon>Brachybacterium</taxon>
    </lineage>
</organism>
<feature type="transmembrane region" description="Helical" evidence="3">
    <location>
        <begin position="150"/>
        <end position="173"/>
    </location>
</feature>
<dbReference type="NCBIfam" id="TIGR00885">
    <property type="entry name" value="fucP"/>
    <property type="match status" value="1"/>
</dbReference>
<keyword evidence="2" id="KW-1003">Cell membrane</keyword>
<feature type="transmembrane region" description="Helical" evidence="3">
    <location>
        <begin position="320"/>
        <end position="339"/>
    </location>
</feature>
<dbReference type="InterPro" id="IPR036259">
    <property type="entry name" value="MFS_trans_sf"/>
</dbReference>
<dbReference type="CDD" id="cd17394">
    <property type="entry name" value="MFS_FucP_like"/>
    <property type="match status" value="1"/>
</dbReference>
<dbReference type="InterPro" id="IPR011701">
    <property type="entry name" value="MFS"/>
</dbReference>
<dbReference type="PROSITE" id="PS51257">
    <property type="entry name" value="PROKAR_LIPOPROTEIN"/>
    <property type="match status" value="1"/>
</dbReference>
<feature type="transmembrane region" description="Helical" evidence="3">
    <location>
        <begin position="345"/>
        <end position="365"/>
    </location>
</feature>
<comment type="subcellular location">
    <subcellularLocation>
        <location evidence="1">Cell inner membrane</location>
        <topology evidence="1">Multi-pass membrane protein</topology>
    </subcellularLocation>
</comment>
<dbReference type="Pfam" id="PF07690">
    <property type="entry name" value="MFS_1"/>
    <property type="match status" value="1"/>
</dbReference>
<keyword evidence="3" id="KW-0472">Membrane</keyword>
<feature type="transmembrane region" description="Helical" evidence="3">
    <location>
        <begin position="56"/>
        <end position="78"/>
    </location>
</feature>
<name>A0ABW0FGU8_9MICO</name>
<reference evidence="5" key="1">
    <citation type="journal article" date="2019" name="Int. J. Syst. Evol. Microbiol.">
        <title>The Global Catalogue of Microorganisms (GCM) 10K type strain sequencing project: providing services to taxonomists for standard genome sequencing and annotation.</title>
        <authorList>
            <consortium name="The Broad Institute Genomics Platform"/>
            <consortium name="The Broad Institute Genome Sequencing Center for Infectious Disease"/>
            <person name="Wu L."/>
            <person name="Ma J."/>
        </authorList>
    </citation>
    <scope>NUCLEOTIDE SEQUENCE [LARGE SCALE GENOMIC DNA]</scope>
    <source>
        <strain evidence="5">CGMCC 1.16455</strain>
    </source>
</reference>
<dbReference type="Proteomes" id="UP001595937">
    <property type="component" value="Unassembled WGS sequence"/>
</dbReference>
<dbReference type="GeneID" id="303297685"/>
<dbReference type="SUPFAM" id="SSF103473">
    <property type="entry name" value="MFS general substrate transporter"/>
    <property type="match status" value="1"/>
</dbReference>
<feature type="transmembrane region" description="Helical" evidence="3">
    <location>
        <begin position="257"/>
        <end position="281"/>
    </location>
</feature>
<feature type="transmembrane region" description="Helical" evidence="3">
    <location>
        <begin position="85"/>
        <end position="104"/>
    </location>
</feature>
<comment type="caution">
    <text evidence="4">The sequence shown here is derived from an EMBL/GenBank/DDBJ whole genome shotgun (WGS) entry which is preliminary data.</text>
</comment>
<feature type="transmembrane region" description="Helical" evidence="3">
    <location>
        <begin position="14"/>
        <end position="36"/>
    </location>
</feature>
<evidence type="ECO:0000256" key="1">
    <source>
        <dbReference type="ARBA" id="ARBA00004429"/>
    </source>
</evidence>
<sequence length="441" mass="46789">MTTSTRLPAPGKQFFFPGMIVPFVLIACCFAAWGLAQDLTTPLVAAFQGIFTMSTFEASLVQFAFYGAYFLLALPAAFINRRWGYKAGVLSGLGLAALGAIGFLPAANSLTFGFFLIALFVLAAGLSILETSASPFVISMGPEESGTRRLNLAQAFNPIGTNLGVLIAAVMILPRMNPATAAERSAMPDQSLLAIQKSELFAIMGPYLALAGLLLVIWVGIAWVKVPATRTDEVGSLAPGEIGGVLRRLFANRHWRYGVLTQFAYVGAQVCTWTYIVIYVANVVPGGDNVQGAWFLQIGLIVYLVMRFVMTWLMGYIRPTLLMSIMAGAAIVLSIYAWLNPGLSGAWALVAVSGTMCLMFPTIYGVALHGLGEDTKFGASGLVMAIVGGALLPPLQGYLTDVFGSPTALLVPTACFAVVLAYAIYDLRSGRTYGVAEPAGA</sequence>
<feature type="transmembrane region" description="Helical" evidence="3">
    <location>
        <begin position="407"/>
        <end position="425"/>
    </location>
</feature>
<keyword evidence="3" id="KW-1133">Transmembrane helix</keyword>
<dbReference type="InterPro" id="IPR005275">
    <property type="entry name" value="Lfuc_symporter_FucP"/>
</dbReference>
<keyword evidence="5" id="KW-1185">Reference proteome</keyword>
<dbReference type="RefSeq" id="WP_343924484.1">
    <property type="nucleotide sequence ID" value="NZ_BAAAIR010000039.1"/>
</dbReference>
<evidence type="ECO:0000256" key="3">
    <source>
        <dbReference type="SAM" id="Phobius"/>
    </source>
</evidence>
<dbReference type="PANTHER" id="PTHR43702:SF11">
    <property type="entry name" value="L-FUCOSE-PROTON SYMPORTER"/>
    <property type="match status" value="1"/>
</dbReference>
<feature type="transmembrane region" description="Helical" evidence="3">
    <location>
        <begin position="110"/>
        <end position="129"/>
    </location>
</feature>
<dbReference type="EMBL" id="JBHSLN010000070">
    <property type="protein sequence ID" value="MFC5298492.1"/>
    <property type="molecule type" value="Genomic_DNA"/>
</dbReference>
<evidence type="ECO:0000256" key="2">
    <source>
        <dbReference type="ARBA" id="ARBA00022475"/>
    </source>
</evidence>
<dbReference type="InterPro" id="IPR050375">
    <property type="entry name" value="MFS_TsgA-like"/>
</dbReference>
<feature type="transmembrane region" description="Helical" evidence="3">
    <location>
        <begin position="377"/>
        <end position="395"/>
    </location>
</feature>
<evidence type="ECO:0000313" key="5">
    <source>
        <dbReference type="Proteomes" id="UP001595937"/>
    </source>
</evidence>
<proteinExistence type="predicted"/>
<keyword evidence="3" id="KW-0812">Transmembrane</keyword>
<accession>A0ABW0FGU8</accession>
<dbReference type="PANTHER" id="PTHR43702">
    <property type="entry name" value="L-FUCOSE-PROTON SYMPORTER"/>
    <property type="match status" value="1"/>
</dbReference>
<evidence type="ECO:0000313" key="4">
    <source>
        <dbReference type="EMBL" id="MFC5298492.1"/>
    </source>
</evidence>
<feature type="transmembrane region" description="Helical" evidence="3">
    <location>
        <begin position="200"/>
        <end position="224"/>
    </location>
</feature>
<feature type="transmembrane region" description="Helical" evidence="3">
    <location>
        <begin position="293"/>
        <end position="313"/>
    </location>
</feature>